<dbReference type="Proteomes" id="UP000267250">
    <property type="component" value="Chromosome"/>
</dbReference>
<evidence type="ECO:0000313" key="2">
    <source>
        <dbReference type="Proteomes" id="UP000267250"/>
    </source>
</evidence>
<organism evidence="1 2">
    <name type="scientific">Anoxybacter fermentans</name>
    <dbReference type="NCBI Taxonomy" id="1323375"/>
    <lineage>
        <taxon>Bacteria</taxon>
        <taxon>Bacillati</taxon>
        <taxon>Bacillota</taxon>
        <taxon>Clostridia</taxon>
        <taxon>Halanaerobiales</taxon>
        <taxon>Anoxybacter</taxon>
    </lineage>
</organism>
<accession>A0A3Q9HTL1</accession>
<reference evidence="1 2" key="1">
    <citation type="submission" date="2016-07" db="EMBL/GenBank/DDBJ databases">
        <title>Genome and transcriptome analysis of iron-reducing fermentative bacteria Anoxybacter fermentans.</title>
        <authorList>
            <person name="Zeng X."/>
            <person name="Shao Z."/>
        </authorList>
    </citation>
    <scope>NUCLEOTIDE SEQUENCE [LARGE SCALE GENOMIC DNA]</scope>
    <source>
        <strain evidence="1 2">DY22613</strain>
    </source>
</reference>
<dbReference type="KEGG" id="aft:BBF96_13475"/>
<dbReference type="EMBL" id="CP016379">
    <property type="protein sequence ID" value="AZR74936.1"/>
    <property type="molecule type" value="Genomic_DNA"/>
</dbReference>
<name>A0A3Q9HTL1_9FIRM</name>
<sequence length="184" mass="21308">MAKGLKALEEKVDDFNIEALSQNEMFITTVMHASQAAIRNHQKEKLEALRNAVLNAALPNAPEEDIQLMFLNFVDTLTPWHLRILKFFDNPQEWGRRNSITYPNWSMGVPSTVLEHTFPELRGRRDFYDQIVKDLFVRGLMNIESLHVTMTSQEMFASRTTDMGKQFINFITSPIESDDEKQQS</sequence>
<dbReference type="AlphaFoldDB" id="A0A3Q9HTL1"/>
<keyword evidence="2" id="KW-1185">Reference proteome</keyword>
<proteinExistence type="predicted"/>
<protein>
    <submittedName>
        <fullName evidence="1">Uncharacterized protein</fullName>
    </submittedName>
</protein>
<gene>
    <name evidence="1" type="ORF">BBF96_13475</name>
</gene>
<evidence type="ECO:0000313" key="1">
    <source>
        <dbReference type="EMBL" id="AZR74936.1"/>
    </source>
</evidence>